<dbReference type="InterPro" id="IPR015942">
    <property type="entry name" value="Asp/Glu/hydantoin_racemase"/>
</dbReference>
<dbReference type="OrthoDB" id="9803739at2"/>
<evidence type="ECO:0000256" key="2">
    <source>
        <dbReference type="ARBA" id="ARBA00023235"/>
    </source>
</evidence>
<evidence type="ECO:0000256" key="1">
    <source>
        <dbReference type="ARBA" id="ARBA00007847"/>
    </source>
</evidence>
<reference evidence="3 4" key="1">
    <citation type="submission" date="2018-03" db="EMBL/GenBank/DDBJ databases">
        <title>Genomic Encyclopedia of Archaeal and Bacterial Type Strains, Phase II (KMG-II): from individual species to whole genera.</title>
        <authorList>
            <person name="Goeker M."/>
        </authorList>
    </citation>
    <scope>NUCLEOTIDE SEQUENCE [LARGE SCALE GENOMIC DNA]</scope>
    <source>
        <strain evidence="3 4">DSM 28229</strain>
    </source>
</reference>
<keyword evidence="2" id="KW-0413">Isomerase</keyword>
<protein>
    <submittedName>
        <fullName evidence="3">Aspartate racemase</fullName>
    </submittedName>
</protein>
<dbReference type="NCBIfam" id="TIGR00035">
    <property type="entry name" value="asp_race"/>
    <property type="match status" value="1"/>
</dbReference>
<dbReference type="SUPFAM" id="SSF53681">
    <property type="entry name" value="Aspartate/glutamate racemase"/>
    <property type="match status" value="2"/>
</dbReference>
<dbReference type="Pfam" id="PF01177">
    <property type="entry name" value="Asp_Glu_race"/>
    <property type="match status" value="1"/>
</dbReference>
<dbReference type="InterPro" id="IPR004380">
    <property type="entry name" value="Asp_race"/>
</dbReference>
<dbReference type="Proteomes" id="UP000245535">
    <property type="component" value="Unassembled WGS sequence"/>
</dbReference>
<sequence length="232" mass="25991">MKKIGLIGGMSWESSQLYYQIINTKVKEVLGGFHSAKCVMESVDFSEIEKLQHEDNWDALDQMMVDSAINLQNAKAEVIILCTNTMHLSSDSIIKHTNIPFLHIAEATGKKIQEKKLKKVLLLGTQFTMEKDFYKKILSDSFGIEVITPNQDDRASVHQIIYEELVLGKINPESKDTYLNIIDRSIQEGAEGVILGCTEIPLLIKQGDVNIPVFDTTSIHAESAVEFALSTF</sequence>
<evidence type="ECO:0000313" key="3">
    <source>
        <dbReference type="EMBL" id="PWJ44744.1"/>
    </source>
</evidence>
<organism evidence="3 4">
    <name type="scientific">Sediminitomix flava</name>
    <dbReference type="NCBI Taxonomy" id="379075"/>
    <lineage>
        <taxon>Bacteria</taxon>
        <taxon>Pseudomonadati</taxon>
        <taxon>Bacteroidota</taxon>
        <taxon>Cytophagia</taxon>
        <taxon>Cytophagales</taxon>
        <taxon>Flammeovirgaceae</taxon>
        <taxon>Sediminitomix</taxon>
    </lineage>
</organism>
<dbReference type="RefSeq" id="WP_109616217.1">
    <property type="nucleotide sequence ID" value="NZ_QGDO01000001.1"/>
</dbReference>
<dbReference type="GO" id="GO:0047661">
    <property type="term" value="F:amino-acid racemase activity"/>
    <property type="evidence" value="ECO:0007669"/>
    <property type="project" value="InterPro"/>
</dbReference>
<gene>
    <name evidence="3" type="ORF">BC781_1011115</name>
</gene>
<dbReference type="PANTHER" id="PTHR21198">
    <property type="entry name" value="GLUTAMATE RACEMASE"/>
    <property type="match status" value="1"/>
</dbReference>
<proteinExistence type="inferred from homology"/>
<dbReference type="EMBL" id="QGDO01000001">
    <property type="protein sequence ID" value="PWJ44744.1"/>
    <property type="molecule type" value="Genomic_DNA"/>
</dbReference>
<name>A0A315ZJ76_SEDFL</name>
<accession>A0A315ZJ76</accession>
<dbReference type="PANTHER" id="PTHR21198:SF7">
    <property type="entry name" value="ASPARTATE-GLUTAMATE RACEMASE FAMILY"/>
    <property type="match status" value="1"/>
</dbReference>
<dbReference type="AlphaFoldDB" id="A0A315ZJ76"/>
<dbReference type="Gene3D" id="3.40.50.1860">
    <property type="match status" value="2"/>
</dbReference>
<dbReference type="InterPro" id="IPR001920">
    <property type="entry name" value="Asp/Glu_race"/>
</dbReference>
<dbReference type="InterPro" id="IPR033134">
    <property type="entry name" value="Asp/Glu_racemase_AS_2"/>
</dbReference>
<dbReference type="PROSITE" id="PS00924">
    <property type="entry name" value="ASP_GLU_RACEMASE_2"/>
    <property type="match status" value="1"/>
</dbReference>
<keyword evidence="4" id="KW-1185">Reference proteome</keyword>
<comment type="similarity">
    <text evidence="1">Belongs to the aspartate/glutamate racemases family.</text>
</comment>
<comment type="caution">
    <text evidence="3">The sequence shown here is derived from an EMBL/GenBank/DDBJ whole genome shotgun (WGS) entry which is preliminary data.</text>
</comment>
<evidence type="ECO:0000313" key="4">
    <source>
        <dbReference type="Proteomes" id="UP000245535"/>
    </source>
</evidence>